<dbReference type="Gene3D" id="3.50.50.60">
    <property type="entry name" value="FAD/NAD(P)-binding domain"/>
    <property type="match status" value="1"/>
</dbReference>
<evidence type="ECO:0000313" key="2">
    <source>
        <dbReference type="Proteomes" id="UP000605144"/>
    </source>
</evidence>
<name>A0A832YTZ8_9EURY</name>
<evidence type="ECO:0000313" key="1">
    <source>
        <dbReference type="EMBL" id="HIP17543.1"/>
    </source>
</evidence>
<organism evidence="1 2">
    <name type="scientific">Methanothermococcus okinawensis</name>
    <dbReference type="NCBI Taxonomy" id="155863"/>
    <lineage>
        <taxon>Archaea</taxon>
        <taxon>Methanobacteriati</taxon>
        <taxon>Methanobacteriota</taxon>
        <taxon>Methanomada group</taxon>
        <taxon>Methanococci</taxon>
        <taxon>Methanococcales</taxon>
        <taxon>Methanococcaceae</taxon>
        <taxon>Methanothermococcus</taxon>
    </lineage>
</organism>
<dbReference type="Proteomes" id="UP000605144">
    <property type="component" value="Unassembled WGS sequence"/>
</dbReference>
<dbReference type="SUPFAM" id="SSF51905">
    <property type="entry name" value="FAD/NAD(P)-binding domain"/>
    <property type="match status" value="1"/>
</dbReference>
<comment type="caution">
    <text evidence="1">The sequence shown here is derived from an EMBL/GenBank/DDBJ whole genome shotgun (WGS) entry which is preliminary data.</text>
</comment>
<protein>
    <submittedName>
        <fullName evidence="1">NAD(P)/FAD-dependent oxidoreductase</fullName>
    </submittedName>
</protein>
<dbReference type="EMBL" id="DQSV01000089">
    <property type="protein sequence ID" value="HIP17543.1"/>
    <property type="molecule type" value="Genomic_DNA"/>
</dbReference>
<gene>
    <name evidence="1" type="ORF">EYG76_04520</name>
</gene>
<dbReference type="Gene3D" id="3.90.660.50">
    <property type="match status" value="1"/>
</dbReference>
<proteinExistence type="predicted"/>
<accession>A0A832YTZ8</accession>
<dbReference type="PANTHER" id="PTHR43734:SF1">
    <property type="entry name" value="PHYTOENE DESATURASE"/>
    <property type="match status" value="1"/>
</dbReference>
<reference evidence="1" key="1">
    <citation type="journal article" date="2020" name="ISME J.">
        <title>Gammaproteobacteria mediating utilization of methyl-, sulfur- and petroleum organic compounds in deep ocean hydrothermal plumes.</title>
        <authorList>
            <person name="Zhou Z."/>
            <person name="Liu Y."/>
            <person name="Pan J."/>
            <person name="Cron B.R."/>
            <person name="Toner B.M."/>
            <person name="Anantharaman K."/>
            <person name="Breier J.A."/>
            <person name="Dick G.J."/>
            <person name="Li M."/>
        </authorList>
    </citation>
    <scope>NUCLEOTIDE SEQUENCE</scope>
    <source>
        <strain evidence="1">SZUA-1385</strain>
    </source>
</reference>
<dbReference type="Pfam" id="PF13450">
    <property type="entry name" value="NAD_binding_8"/>
    <property type="match status" value="1"/>
</dbReference>
<dbReference type="PANTHER" id="PTHR43734">
    <property type="entry name" value="PHYTOENE DESATURASE"/>
    <property type="match status" value="1"/>
</dbReference>
<dbReference type="InterPro" id="IPR036188">
    <property type="entry name" value="FAD/NAD-bd_sf"/>
</dbReference>
<sequence length="405" mass="44664">MNIGIVGGGLGGLLAGALLSKNNSTTIYEKLPYIGGRFTNMEYKGYQLSTGALHMIPHGANGYLAQLLNRAGCNVNIVNSDIDGLYRINKRDYQYNDLFNLVKLKDKLKCLKMAANLKLNKVDKNISFGEFLEDVPLALKVGNSFTGWALSLDAYSTPMDEILKIAENYYKFGGPGIPIGGCKSVVEELSRVIKENHGKIITEYSVKGIEIDEDGAYVYSEEEGHKFDIIISNLSPKHTENISNIKIIKKKKPIPSKGIKISIGCKEKLIKHSGVLFTPECQRICGLNCPSNVDKSLAKEGYNLIMAHGIQINNNVKKEIDVVLEDIERIFNEIGIYEYDILHIQTFREDVPVNHASNGTDLDPIVNDRLYLVGDGVKGKGGIEVEGIAMGVLKVIDKINNLSLN</sequence>
<dbReference type="AlphaFoldDB" id="A0A832YTZ8"/>